<dbReference type="GO" id="GO:0007165">
    <property type="term" value="P:signal transduction"/>
    <property type="evidence" value="ECO:0007669"/>
    <property type="project" value="UniProtKB-KW"/>
</dbReference>
<dbReference type="CDD" id="cd11386">
    <property type="entry name" value="MCP_signal"/>
    <property type="match status" value="1"/>
</dbReference>
<dbReference type="PANTHER" id="PTHR43531:SF14">
    <property type="entry name" value="METHYL-ACCEPTING CHEMOTAXIS PROTEIN I-RELATED"/>
    <property type="match status" value="1"/>
</dbReference>
<name>A0A0X8NYY8_ALCXX</name>
<keyword evidence="4" id="KW-0807">Transducer</keyword>
<proteinExistence type="inferred from homology"/>
<keyword evidence="5" id="KW-1133">Transmembrane helix</keyword>
<dbReference type="Gene3D" id="6.10.340.10">
    <property type="match status" value="1"/>
</dbReference>
<protein>
    <submittedName>
        <fullName evidence="7">Methyl-accepting chemotaxis protein</fullName>
    </submittedName>
</protein>
<comment type="similarity">
    <text evidence="3">Belongs to the methyl-accepting chemotaxis (MCP) protein family.</text>
</comment>
<dbReference type="GO" id="GO:0005886">
    <property type="term" value="C:plasma membrane"/>
    <property type="evidence" value="ECO:0007669"/>
    <property type="project" value="TreeGrafter"/>
</dbReference>
<evidence type="ECO:0000259" key="6">
    <source>
        <dbReference type="PROSITE" id="PS50111"/>
    </source>
</evidence>
<dbReference type="CDD" id="cd19411">
    <property type="entry name" value="MCP2201-like_sensor"/>
    <property type="match status" value="1"/>
</dbReference>
<dbReference type="RefSeq" id="WP_061072258.1">
    <property type="nucleotide sequence ID" value="NZ_CP014060.2"/>
</dbReference>
<comment type="subcellular location">
    <subcellularLocation>
        <location evidence="1">Membrane</location>
    </subcellularLocation>
</comment>
<dbReference type="GO" id="GO:0006935">
    <property type="term" value="P:chemotaxis"/>
    <property type="evidence" value="ECO:0007669"/>
    <property type="project" value="InterPro"/>
</dbReference>
<dbReference type="PROSITE" id="PS50111">
    <property type="entry name" value="CHEMOTAXIS_TRANSDUC_2"/>
    <property type="match status" value="1"/>
</dbReference>
<evidence type="ECO:0000256" key="1">
    <source>
        <dbReference type="ARBA" id="ARBA00004370"/>
    </source>
</evidence>
<dbReference type="PANTHER" id="PTHR43531">
    <property type="entry name" value="PROTEIN ICFG"/>
    <property type="match status" value="1"/>
</dbReference>
<keyword evidence="2" id="KW-0488">Methylation</keyword>
<organism evidence="7 8">
    <name type="scientific">Alcaligenes xylosoxydans xylosoxydans</name>
    <name type="common">Achromobacter xylosoxidans</name>
    <dbReference type="NCBI Taxonomy" id="85698"/>
    <lineage>
        <taxon>Bacteria</taxon>
        <taxon>Pseudomonadati</taxon>
        <taxon>Pseudomonadota</taxon>
        <taxon>Betaproteobacteria</taxon>
        <taxon>Burkholderiales</taxon>
        <taxon>Alcaligenaceae</taxon>
        <taxon>Achromobacter</taxon>
    </lineage>
</organism>
<feature type="domain" description="Methyl-accepting transducer" evidence="6">
    <location>
        <begin position="281"/>
        <end position="510"/>
    </location>
</feature>
<evidence type="ECO:0000256" key="4">
    <source>
        <dbReference type="PROSITE-ProRule" id="PRU00284"/>
    </source>
</evidence>
<feature type="transmembrane region" description="Helical" evidence="5">
    <location>
        <begin position="200"/>
        <end position="220"/>
    </location>
</feature>
<dbReference type="GO" id="GO:0004888">
    <property type="term" value="F:transmembrane signaling receptor activity"/>
    <property type="evidence" value="ECO:0007669"/>
    <property type="project" value="InterPro"/>
</dbReference>
<dbReference type="InterPro" id="IPR024478">
    <property type="entry name" value="HlyB_4HB_MCP"/>
</dbReference>
<dbReference type="InterPro" id="IPR004089">
    <property type="entry name" value="MCPsignal_dom"/>
</dbReference>
<dbReference type="FunFam" id="1.10.287.950:FF:000001">
    <property type="entry name" value="Methyl-accepting chemotaxis sensory transducer"/>
    <property type="match status" value="1"/>
</dbReference>
<evidence type="ECO:0000256" key="2">
    <source>
        <dbReference type="ARBA" id="ARBA00022481"/>
    </source>
</evidence>
<dbReference type="AlphaFoldDB" id="A0A0X8NYY8"/>
<dbReference type="InterPro" id="IPR047347">
    <property type="entry name" value="YvaQ-like_sensor"/>
</dbReference>
<dbReference type="SUPFAM" id="SSF58104">
    <property type="entry name" value="Methyl-accepting chemotaxis protein (MCP) signaling domain"/>
    <property type="match status" value="1"/>
</dbReference>
<evidence type="ECO:0000256" key="3">
    <source>
        <dbReference type="ARBA" id="ARBA00029447"/>
    </source>
</evidence>
<evidence type="ECO:0000256" key="5">
    <source>
        <dbReference type="SAM" id="Phobius"/>
    </source>
</evidence>
<dbReference type="Pfam" id="PF00015">
    <property type="entry name" value="MCPsignal"/>
    <property type="match status" value="1"/>
</dbReference>
<dbReference type="InterPro" id="IPR004090">
    <property type="entry name" value="Chemotax_Me-accpt_rcpt"/>
</dbReference>
<keyword evidence="5" id="KW-0472">Membrane</keyword>
<dbReference type="PRINTS" id="PR00260">
    <property type="entry name" value="CHEMTRNSDUCR"/>
</dbReference>
<keyword evidence="5" id="KW-0812">Transmembrane</keyword>
<sequence length="547" mass="58018">MQDSHSPSRTLRSTGGLIMLGFTVVLCLMVLLTVVGITQVNRMNGALSAINDVHGVKQRYAITFRGSVHDRSIALRDAVLANPAELRALVADIERLKRQYDEAAVPMDALFVQGAEVSDQERETLAGIKDVETRTLPVVQRLLAALERGDAAQARPLLDQARPLFVQWLAAINRMIDLEERLMKDQSDMARRVGIDFQQLMLALTGVAILLGAGLAWLIARRITRALGAEPAALKRIAQSVSAGDLASPIAVKLGDESSILATLAGMQRNLASVVGGVRQHADAVSVVSVQLAEGNADLSARTSDEARALRQTADSMEELTGAVKRNAHEAQEAGVMAGQAMDAARQGSQTMHAVVDTMEHLSKASAQISEITSVIEGIAFQTNILALNAAVEAARAGEQGKGFAVVASEVRSLAQRSATAAKEINTLISQSAETVRQGVERVGAAGQTMDLILDSITQTTATMHGIVQASVEQTGRIEHVARVIAQLDEDTQKNAQRVEEASAGAEALREQAADLRQAVSAFRVGGAGAMTDVRVAPAGRARLLPA</sequence>
<accession>A0A0X8NYY8</accession>
<dbReference type="EMBL" id="CP014060">
    <property type="protein sequence ID" value="AMG36842.1"/>
    <property type="molecule type" value="Genomic_DNA"/>
</dbReference>
<dbReference type="SMART" id="SM00283">
    <property type="entry name" value="MA"/>
    <property type="match status" value="1"/>
</dbReference>
<evidence type="ECO:0000313" key="8">
    <source>
        <dbReference type="Proteomes" id="UP000060602"/>
    </source>
</evidence>
<dbReference type="Proteomes" id="UP000060602">
    <property type="component" value="Chromosome"/>
</dbReference>
<feature type="transmembrane region" description="Helical" evidence="5">
    <location>
        <begin position="16"/>
        <end position="37"/>
    </location>
</feature>
<dbReference type="Gene3D" id="1.10.287.950">
    <property type="entry name" value="Methyl-accepting chemotaxis protein"/>
    <property type="match status" value="1"/>
</dbReference>
<dbReference type="InterPro" id="IPR051310">
    <property type="entry name" value="MCP_chemotaxis"/>
</dbReference>
<dbReference type="Pfam" id="PF12729">
    <property type="entry name" value="4HB_MCP_1"/>
    <property type="match status" value="1"/>
</dbReference>
<reference evidence="8" key="1">
    <citation type="submission" date="2015-12" db="EMBL/GenBank/DDBJ databases">
        <title>FDA dAtabase for Regulatory Grade micrObial Sequences (FDA-ARGOS): Supporting development and validation of Infectious Disease Dx tests.</title>
        <authorList>
            <person name="Case J."/>
            <person name="Tallon L."/>
            <person name="Sadzewicz L."/>
            <person name="Sengamalay N."/>
            <person name="Ott S."/>
            <person name="Godinez A."/>
            <person name="Nagaraj S."/>
            <person name="Nadendla S."/>
            <person name="Sichtig H."/>
        </authorList>
    </citation>
    <scope>NUCLEOTIDE SEQUENCE [LARGE SCALE GENOMIC DNA]</scope>
    <source>
        <strain evidence="8">FDAARGOS_147</strain>
    </source>
</reference>
<evidence type="ECO:0000313" key="7">
    <source>
        <dbReference type="EMBL" id="AMG36842.1"/>
    </source>
</evidence>
<gene>
    <name evidence="7" type="ORF">AL504_12885</name>
</gene>